<keyword evidence="2" id="KW-1185">Reference proteome</keyword>
<evidence type="ECO:0000313" key="2">
    <source>
        <dbReference type="Proteomes" id="UP000829398"/>
    </source>
</evidence>
<organism evidence="1 2">
    <name type="scientific">Citrus sinensis</name>
    <name type="common">Sweet orange</name>
    <name type="synonym">Citrus aurantium var. sinensis</name>
    <dbReference type="NCBI Taxonomy" id="2711"/>
    <lineage>
        <taxon>Eukaryota</taxon>
        <taxon>Viridiplantae</taxon>
        <taxon>Streptophyta</taxon>
        <taxon>Embryophyta</taxon>
        <taxon>Tracheophyta</taxon>
        <taxon>Spermatophyta</taxon>
        <taxon>Magnoliopsida</taxon>
        <taxon>eudicotyledons</taxon>
        <taxon>Gunneridae</taxon>
        <taxon>Pentapetalae</taxon>
        <taxon>rosids</taxon>
        <taxon>malvids</taxon>
        <taxon>Sapindales</taxon>
        <taxon>Rutaceae</taxon>
        <taxon>Aurantioideae</taxon>
        <taxon>Citrus</taxon>
    </lineage>
</organism>
<name>A0ACB8N623_CITSI</name>
<evidence type="ECO:0000313" key="1">
    <source>
        <dbReference type="EMBL" id="KAH9793302.1"/>
    </source>
</evidence>
<protein>
    <submittedName>
        <fullName evidence="1">BED-type domain-containing protein</fullName>
    </submittedName>
</protein>
<proteinExistence type="predicted"/>
<reference evidence="2" key="1">
    <citation type="journal article" date="2023" name="Hortic. Res.">
        <title>A chromosome-level phased genome enabling allele-level studies in sweet orange: a case study on citrus Huanglongbing tolerance.</title>
        <authorList>
            <person name="Wu B."/>
            <person name="Yu Q."/>
            <person name="Deng Z."/>
            <person name="Duan Y."/>
            <person name="Luo F."/>
            <person name="Gmitter F. Jr."/>
        </authorList>
    </citation>
    <scope>NUCLEOTIDE SEQUENCE [LARGE SCALE GENOMIC DNA]</scope>
    <source>
        <strain evidence="2">cv. Valencia</strain>
    </source>
</reference>
<dbReference type="EMBL" id="CM039171">
    <property type="protein sequence ID" value="KAH9793302.1"/>
    <property type="molecule type" value="Genomic_DNA"/>
</dbReference>
<accession>A0ACB8N623</accession>
<comment type="caution">
    <text evidence="1">The sequence shown here is derived from an EMBL/GenBank/DDBJ whole genome shotgun (WGS) entry which is preliminary data.</text>
</comment>
<gene>
    <name evidence="1" type="ORF">KPL71_004481</name>
</gene>
<sequence length="696" mass="79234">MTGHSKSNSNDDDEVESVQVPTKKTNTKRKNPTQRRPIKKRSETWNHYTVLEDNQYKAKCNYCGKIYQCHPRFDGISNMGTHLKVCEAYLNVKREQDERQQKLAAESGEGNASNMVLAKGWSQEACRRAVSKMIILGELPLNFVDNKGFRHFCNVVVPQFIMPSRRTISRDFMDMFLEEKGILKSLICKNKHRVSLTTDIWTSVQNMSYMRVCAIIVDNASGNDVAIDYVKNQMLMWKNVDALVLQGDYMHVRCCAHILNLIVTGGLKELHASVAGIRNAVKYVRSSSSRLKAFKQCVDHVKGPNGTVVLDCITRWNSTYLMLMTVLKFWEAFERMAEVDKPYEAYFREEENEKKRVGPPELKDWEHAERIVRFLKIFYDATLTFSASFSVTSNLCYDTIGLIENSLSALEKSKDVYVHLMASSMREKYDKYWECTEKINKILIIASILDPRCKMDVTKHIFSMIFSDDSAKIEEIVVVIKGLLNSLFDAHSGWNSSPPLPSESFRSGSASGGGGGSSSSLHLIDDTDQQQGYIMEHGDDTLRVARPFLGYAKKVLIQNEDKLVTTEVERYLLDPIEDPSNDKLNVLLWWKVNGSKYPILQKIARDILAIAVSTVASESAFSTGGHIIDEYRSSLTPTMIEALICTENWLHSKLFATPIYDLNQELKDHIYQMELQEGKLKLVVGKQKLRTHQSVL</sequence>
<dbReference type="Proteomes" id="UP000829398">
    <property type="component" value="Chromosome 2"/>
</dbReference>